<dbReference type="AlphaFoldDB" id="A0A841HKJ7"/>
<evidence type="ECO:0000313" key="3">
    <source>
        <dbReference type="Proteomes" id="UP000588068"/>
    </source>
</evidence>
<feature type="domain" description="Water stress and hypersensitive response" evidence="1">
    <location>
        <begin position="31"/>
        <end position="152"/>
    </location>
</feature>
<gene>
    <name evidence="2" type="ORF">HNQ60_001413</name>
</gene>
<dbReference type="PROSITE" id="PS51257">
    <property type="entry name" value="PROKAR_LIPOPROTEIN"/>
    <property type="match status" value="1"/>
</dbReference>
<evidence type="ECO:0000313" key="2">
    <source>
        <dbReference type="EMBL" id="MBB6092535.1"/>
    </source>
</evidence>
<sequence length="160" mass="16963">MHRRHAVVLFVLVVALLQGCASLQGRDPLQVTVAGIEPLEGQGMELRLLVKLRVQNPNDSPVNYNGVALEMEVQDKTFASGVSDESGSVPRFGESVIAVPMTISAFRMVRQAIGMLQGGAGPGKIQYEMKGKLSGSGFGATRFSTKGEFDMPAATAPNAT</sequence>
<protein>
    <submittedName>
        <fullName evidence="2">LEA14-like dessication related protein</fullName>
    </submittedName>
</protein>
<dbReference type="InterPro" id="IPR013990">
    <property type="entry name" value="WHy-dom"/>
</dbReference>
<organism evidence="2 3">
    <name type="scientific">Povalibacter uvarum</name>
    <dbReference type="NCBI Taxonomy" id="732238"/>
    <lineage>
        <taxon>Bacteria</taxon>
        <taxon>Pseudomonadati</taxon>
        <taxon>Pseudomonadota</taxon>
        <taxon>Gammaproteobacteria</taxon>
        <taxon>Steroidobacterales</taxon>
        <taxon>Steroidobacteraceae</taxon>
        <taxon>Povalibacter</taxon>
    </lineage>
</organism>
<dbReference type="SMART" id="SM00769">
    <property type="entry name" value="WHy"/>
    <property type="match status" value="1"/>
</dbReference>
<dbReference type="Gene3D" id="2.60.40.1820">
    <property type="match status" value="1"/>
</dbReference>
<dbReference type="Proteomes" id="UP000588068">
    <property type="component" value="Unassembled WGS sequence"/>
</dbReference>
<keyword evidence="3" id="KW-1185">Reference proteome</keyword>
<dbReference type="GO" id="GO:0009269">
    <property type="term" value="P:response to desiccation"/>
    <property type="evidence" value="ECO:0007669"/>
    <property type="project" value="InterPro"/>
</dbReference>
<evidence type="ECO:0000259" key="1">
    <source>
        <dbReference type="SMART" id="SM00769"/>
    </source>
</evidence>
<dbReference type="InterPro" id="IPR004864">
    <property type="entry name" value="LEA_2"/>
</dbReference>
<dbReference type="SUPFAM" id="SSF117070">
    <property type="entry name" value="LEA14-like"/>
    <property type="match status" value="1"/>
</dbReference>
<name>A0A841HKJ7_9GAMM</name>
<dbReference type="EMBL" id="JACHHZ010000002">
    <property type="protein sequence ID" value="MBB6092535.1"/>
    <property type="molecule type" value="Genomic_DNA"/>
</dbReference>
<proteinExistence type="predicted"/>
<comment type="caution">
    <text evidence="2">The sequence shown here is derived from an EMBL/GenBank/DDBJ whole genome shotgun (WGS) entry which is preliminary data.</text>
</comment>
<reference evidence="2 3" key="1">
    <citation type="submission" date="2020-08" db="EMBL/GenBank/DDBJ databases">
        <title>Genomic Encyclopedia of Type Strains, Phase IV (KMG-IV): sequencing the most valuable type-strain genomes for metagenomic binning, comparative biology and taxonomic classification.</title>
        <authorList>
            <person name="Goeker M."/>
        </authorList>
    </citation>
    <scope>NUCLEOTIDE SEQUENCE [LARGE SCALE GENOMIC DNA]</scope>
    <source>
        <strain evidence="2 3">DSM 26723</strain>
    </source>
</reference>
<dbReference type="Pfam" id="PF03168">
    <property type="entry name" value="LEA_2"/>
    <property type="match status" value="1"/>
</dbReference>
<accession>A0A841HKJ7</accession>